<feature type="region of interest" description="Disordered" evidence="2">
    <location>
        <begin position="138"/>
        <end position="183"/>
    </location>
</feature>
<feature type="domain" description="Serine hydrolase" evidence="3">
    <location>
        <begin position="5"/>
        <end position="128"/>
    </location>
</feature>
<dbReference type="GO" id="GO:0005634">
    <property type="term" value="C:nucleus"/>
    <property type="evidence" value="ECO:0007669"/>
    <property type="project" value="TreeGrafter"/>
</dbReference>
<protein>
    <recommendedName>
        <fullName evidence="3">Serine hydrolase domain-containing protein</fullName>
    </recommendedName>
</protein>
<dbReference type="GO" id="GO:0005737">
    <property type="term" value="C:cytoplasm"/>
    <property type="evidence" value="ECO:0007669"/>
    <property type="project" value="TreeGrafter"/>
</dbReference>
<proteinExistence type="predicted"/>
<name>A0A2S5BHR0_9BASI</name>
<dbReference type="OrthoDB" id="2094269at2759"/>
<feature type="domain" description="Serine hydrolase" evidence="3">
    <location>
        <begin position="197"/>
        <end position="271"/>
    </location>
</feature>
<dbReference type="InterPro" id="IPR050593">
    <property type="entry name" value="LovG"/>
</dbReference>
<sequence>MAPTKRQRVLCLPGFGQTGEMLLGKMHRLRKVLEEDHFELIGMDPPMVFGHPSTHYGTSKVSFTLEDMYSGWWPRNYTHTFEGDYDSFNRVLWAVREYIERTGPYDAIIGFSQGGNVLAHLLPLFEKPWLHPAFSSPAPWRSRGSISSESSTTSSSMASRRNSLLSASPPDSPINGEFFSGGSRRSSVGEDDIWPIKPFKCAVLVGAYGPGDPVTHTWFDTPVRCPTLSVIGRNDAWIHPQYQVDTAAKFLNTQTLWHIGGHVFPVAKEHNIAIRDFMVKNCLP</sequence>
<dbReference type="Proteomes" id="UP000237144">
    <property type="component" value="Unassembled WGS sequence"/>
</dbReference>
<dbReference type="EMBL" id="PJQD01000005">
    <property type="protein sequence ID" value="POY76310.1"/>
    <property type="molecule type" value="Genomic_DNA"/>
</dbReference>
<dbReference type="InterPro" id="IPR029058">
    <property type="entry name" value="AB_hydrolase_fold"/>
</dbReference>
<accession>A0A2S5BHR0</accession>
<comment type="caution">
    <text evidence="4">The sequence shown here is derived from an EMBL/GenBank/DDBJ whole genome shotgun (WGS) entry which is preliminary data.</text>
</comment>
<dbReference type="PANTHER" id="PTHR48070:SF6">
    <property type="entry name" value="ESTERASE OVCA2"/>
    <property type="match status" value="1"/>
</dbReference>
<dbReference type="GO" id="GO:0016787">
    <property type="term" value="F:hydrolase activity"/>
    <property type="evidence" value="ECO:0007669"/>
    <property type="project" value="UniProtKB-KW"/>
</dbReference>
<organism evidence="4 5">
    <name type="scientific">Rhodotorula taiwanensis</name>
    <dbReference type="NCBI Taxonomy" id="741276"/>
    <lineage>
        <taxon>Eukaryota</taxon>
        <taxon>Fungi</taxon>
        <taxon>Dikarya</taxon>
        <taxon>Basidiomycota</taxon>
        <taxon>Pucciniomycotina</taxon>
        <taxon>Microbotryomycetes</taxon>
        <taxon>Sporidiobolales</taxon>
        <taxon>Sporidiobolaceae</taxon>
        <taxon>Rhodotorula</taxon>
    </lineage>
</organism>
<dbReference type="Pfam" id="PF03959">
    <property type="entry name" value="FSH1"/>
    <property type="match status" value="2"/>
</dbReference>
<dbReference type="STRING" id="741276.A0A2S5BHR0"/>
<evidence type="ECO:0000313" key="4">
    <source>
        <dbReference type="EMBL" id="POY76310.1"/>
    </source>
</evidence>
<dbReference type="AlphaFoldDB" id="A0A2S5BHR0"/>
<gene>
    <name evidence="4" type="ORF">BMF94_0505</name>
</gene>
<dbReference type="SUPFAM" id="SSF53474">
    <property type="entry name" value="alpha/beta-Hydrolases"/>
    <property type="match status" value="1"/>
</dbReference>
<feature type="compositionally biased region" description="Low complexity" evidence="2">
    <location>
        <begin position="141"/>
        <end position="168"/>
    </location>
</feature>
<dbReference type="PANTHER" id="PTHR48070">
    <property type="entry name" value="ESTERASE OVCA2"/>
    <property type="match status" value="1"/>
</dbReference>
<evidence type="ECO:0000313" key="5">
    <source>
        <dbReference type="Proteomes" id="UP000237144"/>
    </source>
</evidence>
<evidence type="ECO:0000256" key="1">
    <source>
        <dbReference type="ARBA" id="ARBA00022801"/>
    </source>
</evidence>
<keyword evidence="1" id="KW-0378">Hydrolase</keyword>
<reference evidence="4 5" key="1">
    <citation type="journal article" date="2018" name="Front. Microbiol.">
        <title>Prospects for Fungal Bioremediation of Acidic Radioactive Waste Sites: Characterization and Genome Sequence of Rhodotorula taiwanensis MD1149.</title>
        <authorList>
            <person name="Tkavc R."/>
            <person name="Matrosova V.Y."/>
            <person name="Grichenko O.E."/>
            <person name="Gostincar C."/>
            <person name="Volpe R.P."/>
            <person name="Klimenkova P."/>
            <person name="Gaidamakova E.K."/>
            <person name="Zhou C.E."/>
            <person name="Stewart B.J."/>
            <person name="Lyman M.G."/>
            <person name="Malfatti S.A."/>
            <person name="Rubinfeld B."/>
            <person name="Courtot M."/>
            <person name="Singh J."/>
            <person name="Dalgard C.L."/>
            <person name="Hamilton T."/>
            <person name="Frey K.G."/>
            <person name="Gunde-Cimerman N."/>
            <person name="Dugan L."/>
            <person name="Daly M.J."/>
        </authorList>
    </citation>
    <scope>NUCLEOTIDE SEQUENCE [LARGE SCALE GENOMIC DNA]</scope>
    <source>
        <strain evidence="4 5">MD1149</strain>
    </source>
</reference>
<evidence type="ECO:0000256" key="2">
    <source>
        <dbReference type="SAM" id="MobiDB-lite"/>
    </source>
</evidence>
<dbReference type="Gene3D" id="3.40.50.1820">
    <property type="entry name" value="alpha/beta hydrolase"/>
    <property type="match status" value="1"/>
</dbReference>
<evidence type="ECO:0000259" key="3">
    <source>
        <dbReference type="Pfam" id="PF03959"/>
    </source>
</evidence>
<dbReference type="InterPro" id="IPR005645">
    <property type="entry name" value="FSH-like_dom"/>
</dbReference>
<keyword evidence="5" id="KW-1185">Reference proteome</keyword>